<organism evidence="1 2">
    <name type="scientific">Bacteroides uniformis</name>
    <dbReference type="NCBI Taxonomy" id="820"/>
    <lineage>
        <taxon>Bacteria</taxon>
        <taxon>Pseudomonadati</taxon>
        <taxon>Bacteroidota</taxon>
        <taxon>Bacteroidia</taxon>
        <taxon>Bacteroidales</taxon>
        <taxon>Bacteroidaceae</taxon>
        <taxon>Bacteroides</taxon>
    </lineage>
</organism>
<dbReference type="AlphaFoldDB" id="A0A3E5ESD0"/>
<evidence type="ECO:0000313" key="1">
    <source>
        <dbReference type="EMBL" id="RGN91698.1"/>
    </source>
</evidence>
<dbReference type="EMBL" id="QSVA01000016">
    <property type="protein sequence ID" value="RGN91698.1"/>
    <property type="molecule type" value="Genomic_DNA"/>
</dbReference>
<name>A0A3E5ESD0_BACUN</name>
<proteinExistence type="predicted"/>
<reference evidence="1 2" key="1">
    <citation type="submission" date="2018-08" db="EMBL/GenBank/DDBJ databases">
        <title>A genome reference for cultivated species of the human gut microbiota.</title>
        <authorList>
            <person name="Zou Y."/>
            <person name="Xue W."/>
            <person name="Luo G."/>
        </authorList>
    </citation>
    <scope>NUCLEOTIDE SEQUENCE [LARGE SCALE GENOMIC DNA]</scope>
    <source>
        <strain evidence="1 2">OM03-4</strain>
    </source>
</reference>
<dbReference type="Proteomes" id="UP000260759">
    <property type="component" value="Unassembled WGS sequence"/>
</dbReference>
<gene>
    <name evidence="1" type="ORF">DXB37_16110</name>
</gene>
<comment type="caution">
    <text evidence="1">The sequence shown here is derived from an EMBL/GenBank/DDBJ whole genome shotgun (WGS) entry which is preliminary data.</text>
</comment>
<evidence type="ECO:0000313" key="2">
    <source>
        <dbReference type="Proteomes" id="UP000260759"/>
    </source>
</evidence>
<sequence>MDRRRKKLLNKEKVIRRLLFLSKKTLAVFGKKDCGETFYNRNVCKQMIYKKKNKWNKLKKVDWNTLFLRIFANGSVTL</sequence>
<protein>
    <submittedName>
        <fullName evidence="1">Uncharacterized protein</fullName>
    </submittedName>
</protein>
<accession>A0A3E5ESD0</accession>